<dbReference type="RefSeq" id="WP_269424734.1">
    <property type="nucleotide sequence ID" value="NZ_JAPWGY010000008.1"/>
</dbReference>
<dbReference type="Pfam" id="PF06808">
    <property type="entry name" value="DctM"/>
    <property type="match status" value="1"/>
</dbReference>
<comment type="caution">
    <text evidence="9">The sequence shown here is derived from an EMBL/GenBank/DDBJ whole genome shotgun (WGS) entry which is preliminary data.</text>
</comment>
<dbReference type="PIRSF" id="PIRSF006066">
    <property type="entry name" value="HI0050"/>
    <property type="match status" value="1"/>
</dbReference>
<feature type="transmembrane region" description="Helical" evidence="7">
    <location>
        <begin position="277"/>
        <end position="298"/>
    </location>
</feature>
<comment type="similarity">
    <text evidence="7">Belongs to the TRAP transporter large permease family.</text>
</comment>
<evidence type="ECO:0000259" key="8">
    <source>
        <dbReference type="Pfam" id="PF06808"/>
    </source>
</evidence>
<keyword evidence="3 7" id="KW-0997">Cell inner membrane</keyword>
<keyword evidence="4 7" id="KW-0812">Transmembrane</keyword>
<feature type="transmembrane region" description="Helical" evidence="7">
    <location>
        <begin position="217"/>
        <end position="236"/>
    </location>
</feature>
<evidence type="ECO:0000256" key="5">
    <source>
        <dbReference type="ARBA" id="ARBA00022989"/>
    </source>
</evidence>
<name>A0ABT4LNC4_9PROT</name>
<accession>A0ABT4LNC4</accession>
<feature type="transmembrane region" description="Helical" evidence="7">
    <location>
        <begin position="310"/>
        <end position="327"/>
    </location>
</feature>
<keyword evidence="10" id="KW-1185">Reference proteome</keyword>
<feature type="transmembrane region" description="Helical" evidence="7">
    <location>
        <begin position="170"/>
        <end position="196"/>
    </location>
</feature>
<dbReference type="Proteomes" id="UP001069802">
    <property type="component" value="Unassembled WGS sequence"/>
</dbReference>
<feature type="transmembrane region" description="Helical" evidence="7">
    <location>
        <begin position="394"/>
        <end position="415"/>
    </location>
</feature>
<feature type="transmembrane region" description="Helical" evidence="7">
    <location>
        <begin position="359"/>
        <end position="382"/>
    </location>
</feature>
<feature type="transmembrane region" description="Helical" evidence="7">
    <location>
        <begin position="46"/>
        <end position="70"/>
    </location>
</feature>
<comment type="subunit">
    <text evidence="7">The complex comprises the extracytoplasmic solute receptor protein and the two transmembrane proteins.</text>
</comment>
<evidence type="ECO:0000256" key="7">
    <source>
        <dbReference type="RuleBase" id="RU369079"/>
    </source>
</evidence>
<keyword evidence="2" id="KW-1003">Cell membrane</keyword>
<reference evidence="9" key="1">
    <citation type="submission" date="2022-12" db="EMBL/GenBank/DDBJ databases">
        <title>Bacterial isolates from different developmental stages of Nematostella vectensis.</title>
        <authorList>
            <person name="Fraune S."/>
        </authorList>
    </citation>
    <scope>NUCLEOTIDE SEQUENCE</scope>
    <source>
        <strain evidence="9">G21630-S1</strain>
    </source>
</reference>
<dbReference type="InterPro" id="IPR010656">
    <property type="entry name" value="DctM"/>
</dbReference>
<organism evidence="9 10">
    <name type="scientific">Kiloniella laminariae</name>
    <dbReference type="NCBI Taxonomy" id="454162"/>
    <lineage>
        <taxon>Bacteria</taxon>
        <taxon>Pseudomonadati</taxon>
        <taxon>Pseudomonadota</taxon>
        <taxon>Alphaproteobacteria</taxon>
        <taxon>Rhodospirillales</taxon>
        <taxon>Kiloniellaceae</taxon>
        <taxon>Kiloniella</taxon>
    </lineage>
</organism>
<feature type="transmembrane region" description="Helical" evidence="7">
    <location>
        <begin position="135"/>
        <end position="158"/>
    </location>
</feature>
<sequence length="427" mass="45814">MLTKTLLILIALIGLSVPVAAALGWLGLTLQYFDSPMPLYRAIGDIFWQNGTDFLLVAIPMFILLGEILLRSGITEKMYDGMSHWLGWLPGGLMHSNIGSSALFAATSGSSVATAATIGTVAISQVEKRGYNERLFLGTIAAGGTLGILIPPSINLILYGVLTDTSVPELYLAGFIPGLLLALLFMLSVIIACLVFRKWGGEAVGSSFKEKVRSLPGLIPPLAIFVVVVGSIYTGFATPTEAASLGVVAAFILAYFNKALSLDMVREAVEGTMRTTAMIMLIILAAIFLNFVLSVIGLTEQLSSFINDLNWSPLQTMLMIIAFYIVLGCFMETLSMLLTTAPLITPIVVGLGYDPVWFGILLMVLLETALITPPIGINLYVVQGVRGRGPMSDVMAGVLPFIISMFVMIGLLIAFPEIALWAPSLFY</sequence>
<evidence type="ECO:0000313" key="9">
    <source>
        <dbReference type="EMBL" id="MCZ4282588.1"/>
    </source>
</evidence>
<evidence type="ECO:0000313" key="10">
    <source>
        <dbReference type="Proteomes" id="UP001069802"/>
    </source>
</evidence>
<proteinExistence type="inferred from homology"/>
<comment type="caution">
    <text evidence="7">Lacks conserved residue(s) required for the propagation of feature annotation.</text>
</comment>
<dbReference type="PANTHER" id="PTHR33362:SF5">
    <property type="entry name" value="C4-DICARBOXYLATE TRAP TRANSPORTER LARGE PERMEASE PROTEIN DCTM"/>
    <property type="match status" value="1"/>
</dbReference>
<dbReference type="NCBIfam" id="TIGR00786">
    <property type="entry name" value="dctM"/>
    <property type="match status" value="1"/>
</dbReference>
<comment type="function">
    <text evidence="7">Part of the tripartite ATP-independent periplasmic (TRAP) transport system.</text>
</comment>
<evidence type="ECO:0000256" key="3">
    <source>
        <dbReference type="ARBA" id="ARBA00022519"/>
    </source>
</evidence>
<evidence type="ECO:0000256" key="4">
    <source>
        <dbReference type="ARBA" id="ARBA00022692"/>
    </source>
</evidence>
<comment type="subcellular location">
    <subcellularLocation>
        <location evidence="1 7">Cell inner membrane</location>
        <topology evidence="1 7">Multi-pass membrane protein</topology>
    </subcellularLocation>
</comment>
<keyword evidence="6 7" id="KW-0472">Membrane</keyword>
<feature type="transmembrane region" description="Helical" evidence="7">
    <location>
        <begin position="242"/>
        <end position="265"/>
    </location>
</feature>
<keyword evidence="7" id="KW-0813">Transport</keyword>
<feature type="transmembrane region" description="Helical" evidence="7">
    <location>
        <begin position="334"/>
        <end position="353"/>
    </location>
</feature>
<keyword evidence="5 7" id="KW-1133">Transmembrane helix</keyword>
<dbReference type="InterPro" id="IPR004681">
    <property type="entry name" value="TRAP_DctM"/>
</dbReference>
<gene>
    <name evidence="9" type="ORF">O4H49_17500</name>
</gene>
<protein>
    <recommendedName>
        <fullName evidence="7">TRAP transporter large permease protein</fullName>
    </recommendedName>
</protein>
<dbReference type="EMBL" id="JAPWGY010000008">
    <property type="protein sequence ID" value="MCZ4282588.1"/>
    <property type="molecule type" value="Genomic_DNA"/>
</dbReference>
<evidence type="ECO:0000256" key="1">
    <source>
        <dbReference type="ARBA" id="ARBA00004429"/>
    </source>
</evidence>
<dbReference type="PANTHER" id="PTHR33362">
    <property type="entry name" value="SIALIC ACID TRAP TRANSPORTER PERMEASE PROTEIN SIAT-RELATED"/>
    <property type="match status" value="1"/>
</dbReference>
<feature type="domain" description="TRAP C4-dicarboxylate transport system permease DctM subunit" evidence="8">
    <location>
        <begin position="6"/>
        <end position="418"/>
    </location>
</feature>
<evidence type="ECO:0000256" key="2">
    <source>
        <dbReference type="ARBA" id="ARBA00022475"/>
    </source>
</evidence>
<evidence type="ECO:0000256" key="6">
    <source>
        <dbReference type="ARBA" id="ARBA00023136"/>
    </source>
</evidence>